<comment type="caution">
    <text evidence="3">The sequence shown here is derived from an EMBL/GenBank/DDBJ whole genome shotgun (WGS) entry which is preliminary data.</text>
</comment>
<feature type="signal peptide" evidence="2">
    <location>
        <begin position="1"/>
        <end position="27"/>
    </location>
</feature>
<evidence type="ECO:0000256" key="2">
    <source>
        <dbReference type="SAM" id="SignalP"/>
    </source>
</evidence>
<dbReference type="EMBL" id="JBBWUH010000001">
    <property type="protein sequence ID" value="KAK8177330.1"/>
    <property type="molecule type" value="Genomic_DNA"/>
</dbReference>
<feature type="transmembrane region" description="Helical" evidence="1">
    <location>
        <begin position="107"/>
        <end position="125"/>
    </location>
</feature>
<protein>
    <recommendedName>
        <fullName evidence="5">Secreted peptide</fullName>
    </recommendedName>
</protein>
<keyword evidence="1" id="KW-1133">Transmembrane helix</keyword>
<evidence type="ECO:0000313" key="4">
    <source>
        <dbReference type="Proteomes" id="UP001456524"/>
    </source>
</evidence>
<evidence type="ECO:0000313" key="3">
    <source>
        <dbReference type="EMBL" id="KAK8177330.1"/>
    </source>
</evidence>
<accession>A0ABR1Y7C2</accession>
<gene>
    <name evidence="3" type="ORF">IWX90DRAFT_491898</name>
</gene>
<proteinExistence type="predicted"/>
<keyword evidence="1" id="KW-0472">Membrane</keyword>
<keyword evidence="1" id="KW-0812">Transmembrane</keyword>
<name>A0ABR1Y7C2_9PEZI</name>
<dbReference type="Proteomes" id="UP001456524">
    <property type="component" value="Unassembled WGS sequence"/>
</dbReference>
<sequence>MPWLALPCYCLPLLLLLLLLLPFLARCGICSSWWCVVRIHNNVHHPSWNRISVTSSKQRKRTVLCATSLRLSSHSPHSWLLRLLFACSVLFLRDGRQSRLSIRSDCACLSWLSVASAMLCVASWLRLRGLK</sequence>
<organism evidence="3 4">
    <name type="scientific">Phyllosticta citrichinensis</name>
    <dbReference type="NCBI Taxonomy" id="1130410"/>
    <lineage>
        <taxon>Eukaryota</taxon>
        <taxon>Fungi</taxon>
        <taxon>Dikarya</taxon>
        <taxon>Ascomycota</taxon>
        <taxon>Pezizomycotina</taxon>
        <taxon>Dothideomycetes</taxon>
        <taxon>Dothideomycetes incertae sedis</taxon>
        <taxon>Botryosphaeriales</taxon>
        <taxon>Phyllostictaceae</taxon>
        <taxon>Phyllosticta</taxon>
    </lineage>
</organism>
<evidence type="ECO:0008006" key="5">
    <source>
        <dbReference type="Google" id="ProtNLM"/>
    </source>
</evidence>
<keyword evidence="4" id="KW-1185">Reference proteome</keyword>
<reference evidence="3 4" key="1">
    <citation type="journal article" date="2022" name="G3 (Bethesda)">
        <title>Enemy or ally: a genomic approach to elucidate the lifestyle of Phyllosticta citrichinaensis.</title>
        <authorList>
            <person name="Buijs V.A."/>
            <person name="Groenewald J.Z."/>
            <person name="Haridas S."/>
            <person name="LaButti K.M."/>
            <person name="Lipzen A."/>
            <person name="Martin F.M."/>
            <person name="Barry K."/>
            <person name="Grigoriev I.V."/>
            <person name="Crous P.W."/>
            <person name="Seidl M.F."/>
        </authorList>
    </citation>
    <scope>NUCLEOTIDE SEQUENCE [LARGE SCALE GENOMIC DNA]</scope>
    <source>
        <strain evidence="3 4">CBS 129764</strain>
    </source>
</reference>
<feature type="chain" id="PRO_5045640578" description="Secreted peptide" evidence="2">
    <location>
        <begin position="28"/>
        <end position="131"/>
    </location>
</feature>
<evidence type="ECO:0000256" key="1">
    <source>
        <dbReference type="SAM" id="Phobius"/>
    </source>
</evidence>
<keyword evidence="2" id="KW-0732">Signal</keyword>